<feature type="transmembrane region" description="Helical" evidence="1">
    <location>
        <begin position="6"/>
        <end position="23"/>
    </location>
</feature>
<organism evidence="2">
    <name type="scientific">bioreactor metagenome</name>
    <dbReference type="NCBI Taxonomy" id="1076179"/>
    <lineage>
        <taxon>unclassified sequences</taxon>
        <taxon>metagenomes</taxon>
        <taxon>ecological metagenomes</taxon>
    </lineage>
</organism>
<name>A0A644WC58_9ZZZZ</name>
<dbReference type="EMBL" id="VSSQ01000775">
    <property type="protein sequence ID" value="MPM01117.1"/>
    <property type="molecule type" value="Genomic_DNA"/>
</dbReference>
<evidence type="ECO:0000313" key="2">
    <source>
        <dbReference type="EMBL" id="MPM01117.1"/>
    </source>
</evidence>
<proteinExistence type="predicted"/>
<protein>
    <submittedName>
        <fullName evidence="2">Uncharacterized protein</fullName>
    </submittedName>
</protein>
<evidence type="ECO:0000256" key="1">
    <source>
        <dbReference type="SAM" id="Phobius"/>
    </source>
</evidence>
<keyword evidence="1" id="KW-0812">Transmembrane</keyword>
<gene>
    <name evidence="2" type="ORF">SDC9_47355</name>
</gene>
<reference evidence="2" key="1">
    <citation type="submission" date="2019-08" db="EMBL/GenBank/DDBJ databases">
        <authorList>
            <person name="Kucharzyk K."/>
            <person name="Murdoch R.W."/>
            <person name="Higgins S."/>
            <person name="Loffler F."/>
        </authorList>
    </citation>
    <scope>NUCLEOTIDE SEQUENCE</scope>
</reference>
<comment type="caution">
    <text evidence="2">The sequence shown here is derived from an EMBL/GenBank/DDBJ whole genome shotgun (WGS) entry which is preliminary data.</text>
</comment>
<dbReference type="AlphaFoldDB" id="A0A644WC58"/>
<accession>A0A644WC58</accession>
<sequence length="202" mass="23538">MDLFIRIGYGVMAAAIIICFVFSRRNVKELRFKVDAFAEAFLKFSNYISPDPPRRKLAVRRSGGGVAPLPLEQQPEEIRCILSRGRSEQAEKEYLKMEEAASAVKRHCRRNRRLNIQFTQPVEKLFFLAYTFHSGALDLNSIDDENKENAFRSFLEDQLEHRMVLLKRISREFNDKFLALNKRYDLKGAEKVESEPHKLSTH</sequence>
<keyword evidence="1" id="KW-0472">Membrane</keyword>
<keyword evidence="1" id="KW-1133">Transmembrane helix</keyword>